<accession>A0A109B9N5</accession>
<protein>
    <recommendedName>
        <fullName evidence="3">Autotransporter domain-containing protein</fullName>
    </recommendedName>
</protein>
<dbReference type="NCBIfam" id="TIGR02601">
    <property type="entry name" value="autotrns_rpt"/>
    <property type="match status" value="2"/>
</dbReference>
<keyword evidence="1 2" id="KW-0732">Signal</keyword>
<dbReference type="Pfam" id="PF12951">
    <property type="entry name" value="PATR"/>
    <property type="match status" value="2"/>
</dbReference>
<dbReference type="PATRIC" id="fig|121290.4.peg.1842"/>
<evidence type="ECO:0000256" key="2">
    <source>
        <dbReference type="SAM" id="SignalP"/>
    </source>
</evidence>
<dbReference type="InterPro" id="IPR036709">
    <property type="entry name" value="Autotransporte_beta_dom_sf"/>
</dbReference>
<dbReference type="InterPro" id="IPR011050">
    <property type="entry name" value="Pectin_lyase_fold/virulence"/>
</dbReference>
<evidence type="ECO:0000313" key="5">
    <source>
        <dbReference type="Proteomes" id="UP000059074"/>
    </source>
</evidence>
<dbReference type="NCBIfam" id="TIGR01414">
    <property type="entry name" value="autotrans_barl"/>
    <property type="match status" value="1"/>
</dbReference>
<dbReference type="Proteomes" id="UP000059074">
    <property type="component" value="Unassembled WGS sequence"/>
</dbReference>
<dbReference type="EMBL" id="LMTR01000094">
    <property type="protein sequence ID" value="KWT64217.1"/>
    <property type="molecule type" value="Genomic_DNA"/>
</dbReference>
<dbReference type="SUPFAM" id="SSF103515">
    <property type="entry name" value="Autotransporter"/>
    <property type="match status" value="1"/>
</dbReference>
<feature type="chain" id="PRO_5007132477" description="Autotransporter domain-containing protein" evidence="2">
    <location>
        <begin position="24"/>
        <end position="1083"/>
    </location>
</feature>
<dbReference type="PROSITE" id="PS51257">
    <property type="entry name" value="PROKAR_LIPOPROTEIN"/>
    <property type="match status" value="1"/>
</dbReference>
<dbReference type="AlphaFoldDB" id="A0A109B9N5"/>
<dbReference type="SUPFAM" id="SSF51126">
    <property type="entry name" value="Pectin lyase-like"/>
    <property type="match status" value="1"/>
</dbReference>
<dbReference type="RefSeq" id="WP_068465202.1">
    <property type="nucleotide sequence ID" value="NZ_LMTR01000094.1"/>
</dbReference>
<dbReference type="SMART" id="SM00869">
    <property type="entry name" value="Autotransporter"/>
    <property type="match status" value="1"/>
</dbReference>
<feature type="signal peptide" evidence="2">
    <location>
        <begin position="1"/>
        <end position="23"/>
    </location>
</feature>
<dbReference type="PROSITE" id="PS51208">
    <property type="entry name" value="AUTOTRANSPORTER"/>
    <property type="match status" value="1"/>
</dbReference>
<organism evidence="4 5">
    <name type="scientific">Hyphomicrobium sulfonivorans</name>
    <dbReference type="NCBI Taxonomy" id="121290"/>
    <lineage>
        <taxon>Bacteria</taxon>
        <taxon>Pseudomonadati</taxon>
        <taxon>Pseudomonadota</taxon>
        <taxon>Alphaproteobacteria</taxon>
        <taxon>Hyphomicrobiales</taxon>
        <taxon>Hyphomicrobiaceae</taxon>
        <taxon>Hyphomicrobium</taxon>
    </lineage>
</organism>
<dbReference type="Pfam" id="PF03797">
    <property type="entry name" value="Autotransporter"/>
    <property type="match status" value="1"/>
</dbReference>
<dbReference type="InterPro" id="IPR005546">
    <property type="entry name" value="Autotransporte_beta"/>
</dbReference>
<reference evidence="4 5" key="1">
    <citation type="submission" date="2015-10" db="EMBL/GenBank/DDBJ databases">
        <title>Transcriptomic analysis of a linuron degrading triple-species bacterial consortium.</title>
        <authorList>
            <person name="Albers P."/>
        </authorList>
    </citation>
    <scope>NUCLEOTIDE SEQUENCE [LARGE SCALE GENOMIC DNA]</scope>
    <source>
        <strain evidence="4 5">WDL6</strain>
    </source>
</reference>
<dbReference type="STRING" id="121290.APY04_3481"/>
<evidence type="ECO:0000256" key="1">
    <source>
        <dbReference type="ARBA" id="ARBA00022729"/>
    </source>
</evidence>
<keyword evidence="5" id="KW-1185">Reference proteome</keyword>
<dbReference type="InterPro" id="IPR013425">
    <property type="entry name" value="Autotrns_rpt"/>
</dbReference>
<evidence type="ECO:0000259" key="3">
    <source>
        <dbReference type="PROSITE" id="PS51208"/>
    </source>
</evidence>
<dbReference type="InterPro" id="IPR006315">
    <property type="entry name" value="OM_autotransptr_brl_dom"/>
</dbReference>
<gene>
    <name evidence="4" type="ORF">APY04_3481</name>
</gene>
<feature type="domain" description="Autotransporter" evidence="3">
    <location>
        <begin position="805"/>
        <end position="1083"/>
    </location>
</feature>
<dbReference type="Gene3D" id="2.40.128.130">
    <property type="entry name" value="Autotransporter beta-domain"/>
    <property type="match status" value="1"/>
</dbReference>
<proteinExistence type="predicted"/>
<comment type="caution">
    <text evidence="4">The sequence shown here is derived from an EMBL/GenBank/DDBJ whole genome shotgun (WGS) entry which is preliminary data.</text>
</comment>
<dbReference type="OrthoDB" id="7872833at2"/>
<name>A0A109B9N5_HYPSL</name>
<sequence>MRAIKCPRPVIYCLLGIVFSVSAIGCSEADTFTVTNQSEFDAAIAIATGAGRSDTIVVDAQVIHAGPALMLPAAATSIAIEFNGSSSGSGDNPTFNVGFGNTGSLTIADGTTLSFYTDNGVARFNVGRSDGVNAGSGTVTMTGGLIEARPAVGGSYFAIDVGRGADSVGVFNQSGGSFILAGGAFQIGVVGATGTYTMTNDAFVDMGHGTIYIGNGVGGDGTLRISDDAKFVMNETPHASGQIYIGDNGGHGTVLQDGAGSVVILNSPNGVNLGYGTTGGGVGEYYLSAGQLQIGGGTGGNVGLNLGRSADTTGRFLQSGGDFTLTQGQIRFGPGTALLEMTGGTMRIGVANPFAVNNAGSYQFNWGGGTIQALTGFNAAVNIDLLAGSAPVFDTNGFDVALNGVLSGGGALNKVGDGTLLLNAANTFSGGTHIADGILRLGPSGALNSGSAVSIDAGAQFDLNGAVQTVGALSGAGDVVLGTGLLKTDTAMNSEFSGLISGMGGFEKAGSSRFTMSGTGTYIGDTLVTGGEYVLDGTLASAIEISSGARLSGTGSAAALIIGSGGTIGPGHSAGTMRVMNNALFANGSVYEVDIDPSGASDNIDIGGTATIQGGAARIIAAPGSYSALMSYTILTAAAGRTGEFDSVSSDFLFLTPHLEYDANNVYVRFARSSVAFEDVAETYNERSVARTIDQLPPSDPLSQLMSGQSADSARDAFNELSGEVYASTQNVLFNQAQFTRGIIGSRMVQSSYTSFNVGSDNIATAALAAGGPTTVALRSGTFSSPMALGMGDGASSQRAAAMPTHSDDPIFWAQGFGSWGRFDGNGNAATLDRNIGGFMTGVDAGFEGNWRAGIAAGYSRSNVSVAARTSSSDVDSYTLAAYAGGDVGSFALRAAGAWTWNDIDTSRIVAFPGFLGTETAGYDGDTVQLFGEIAHPFVFASSAVEPFAGLAWVHLSTDGFNESGNTVTSLRGRGSNSDVGYSTLGLRAATTFTIDGVLLTPRASAAWQYAFGDTRPDATLAFASSGASFGILGVPLARSSALLEAGVDVQIDEDVALGVSYVGQLAGDLQDNGVQGKVLWKF</sequence>
<evidence type="ECO:0000313" key="4">
    <source>
        <dbReference type="EMBL" id="KWT64217.1"/>
    </source>
</evidence>
<dbReference type="GO" id="GO:0019867">
    <property type="term" value="C:outer membrane"/>
    <property type="evidence" value="ECO:0007669"/>
    <property type="project" value="InterPro"/>
</dbReference>